<feature type="transmembrane region" description="Helical" evidence="1">
    <location>
        <begin position="12"/>
        <end position="33"/>
    </location>
</feature>
<sequence>MKKLGFTLMEMIVTILIVSIMFLGIAGFVKIGAQGYADTTRRQALHNQARFVIEKMSREIRHAVPNSLATSSGGSCVSFYPIRYSGFYQIMDSISGGSDTLQFIVGNDGFTQTDMNAAISAGARLVINPSQISDLVDPSSASVLLTGVSLSGAIYSLSASFSSNSIANRHYIYIPSEQVEYCVNAGTGLITRDAGTVVQVGENATSAAFAVDGMSLQRGGLVHMDILFESDGEQSHYNHDVQVLNVP</sequence>
<keyword evidence="1" id="KW-0472">Membrane</keyword>
<keyword evidence="1" id="KW-1133">Transmembrane helix</keyword>
<dbReference type="NCBIfam" id="TIGR02532">
    <property type="entry name" value="IV_pilin_GFxxxE"/>
    <property type="match status" value="1"/>
</dbReference>
<dbReference type="InterPro" id="IPR012902">
    <property type="entry name" value="N_methyl_site"/>
</dbReference>
<keyword evidence="1" id="KW-0812">Transmembrane</keyword>
<evidence type="ECO:0000313" key="2">
    <source>
        <dbReference type="EMBL" id="GLQ72044.1"/>
    </source>
</evidence>
<keyword evidence="3" id="KW-1185">Reference proteome</keyword>
<organism evidence="2 3">
    <name type="scientific">Vibrio penaeicida</name>
    <dbReference type="NCBI Taxonomy" id="104609"/>
    <lineage>
        <taxon>Bacteria</taxon>
        <taxon>Pseudomonadati</taxon>
        <taxon>Pseudomonadota</taxon>
        <taxon>Gammaproteobacteria</taxon>
        <taxon>Vibrionales</taxon>
        <taxon>Vibrionaceae</taxon>
        <taxon>Vibrio</taxon>
    </lineage>
</organism>
<dbReference type="AlphaFoldDB" id="A0AAV5NP05"/>
<evidence type="ECO:0000313" key="3">
    <source>
        <dbReference type="Proteomes" id="UP001156690"/>
    </source>
</evidence>
<reference evidence="3" key="1">
    <citation type="journal article" date="2019" name="Int. J. Syst. Evol. Microbiol.">
        <title>The Global Catalogue of Microorganisms (GCM) 10K type strain sequencing project: providing services to taxonomists for standard genome sequencing and annotation.</title>
        <authorList>
            <consortium name="The Broad Institute Genomics Platform"/>
            <consortium name="The Broad Institute Genome Sequencing Center for Infectious Disease"/>
            <person name="Wu L."/>
            <person name="Ma J."/>
        </authorList>
    </citation>
    <scope>NUCLEOTIDE SEQUENCE [LARGE SCALE GENOMIC DNA]</scope>
    <source>
        <strain evidence="3">NBRC 15640</strain>
    </source>
</reference>
<dbReference type="RefSeq" id="WP_126607993.1">
    <property type="nucleotide sequence ID" value="NZ_AP025144.1"/>
</dbReference>
<comment type="caution">
    <text evidence="2">The sequence shown here is derived from an EMBL/GenBank/DDBJ whole genome shotgun (WGS) entry which is preliminary data.</text>
</comment>
<gene>
    <name evidence="2" type="ORF">GCM10007932_14040</name>
</gene>
<proteinExistence type="predicted"/>
<evidence type="ECO:0000256" key="1">
    <source>
        <dbReference type="SAM" id="Phobius"/>
    </source>
</evidence>
<dbReference type="EMBL" id="BSNX01000011">
    <property type="protein sequence ID" value="GLQ72044.1"/>
    <property type="molecule type" value="Genomic_DNA"/>
</dbReference>
<protein>
    <submittedName>
        <fullName evidence="2">MSHA biogenesis protein MshO</fullName>
    </submittedName>
</protein>
<name>A0AAV5NP05_9VIBR</name>
<dbReference type="Proteomes" id="UP001156690">
    <property type="component" value="Unassembled WGS sequence"/>
</dbReference>
<accession>A0AAV5NP05</accession>